<dbReference type="KEGG" id="tab:CIG75_09475"/>
<organism evidence="1 2">
    <name type="scientific">Tumebacillus algifaecis</name>
    <dbReference type="NCBI Taxonomy" id="1214604"/>
    <lineage>
        <taxon>Bacteria</taxon>
        <taxon>Bacillati</taxon>
        <taxon>Bacillota</taxon>
        <taxon>Bacilli</taxon>
        <taxon>Bacillales</taxon>
        <taxon>Alicyclobacillaceae</taxon>
        <taxon>Tumebacillus</taxon>
    </lineage>
</organism>
<evidence type="ECO:0000313" key="2">
    <source>
        <dbReference type="Proteomes" id="UP000214688"/>
    </source>
</evidence>
<dbReference type="Gene3D" id="3.30.70.1790">
    <property type="entry name" value="RepB DNA-primase, N-terminal domain"/>
    <property type="match status" value="1"/>
</dbReference>
<evidence type="ECO:0000313" key="1">
    <source>
        <dbReference type="EMBL" id="ASS75189.1"/>
    </source>
</evidence>
<proteinExistence type="predicted"/>
<dbReference type="AlphaFoldDB" id="A0A223D0A8"/>
<dbReference type="Proteomes" id="UP000214688">
    <property type="component" value="Chromosome"/>
</dbReference>
<keyword evidence="2" id="KW-1185">Reference proteome</keyword>
<accession>A0A223D0A8</accession>
<dbReference type="OrthoDB" id="9763644at2"/>
<dbReference type="EMBL" id="CP022657">
    <property type="protein sequence ID" value="ASS75189.1"/>
    <property type="molecule type" value="Genomic_DNA"/>
</dbReference>
<sequence>MTNHNLSEIGTFLYDFLTAFHGDQAFEIRYVREKNGTGQNFSIMRSGNFFYANSTDGGKSIIGHFSAEGIIDLLPDLFLRTDSFPCFTVNSPNFDRMDRCVSTDEDIRKGGRIQCQFVDIDAPKKYRNTKEVLMRWKRKTAKKILSCPVSPSIVVETKHGYHVYWLLNEAGNLKMYRPIQLQLIQYFQSDESCMNESKVMRLTRFPHRKDPKDSFLVREVFFHPQTRYSQQELLDSFPPVTEEKLVRILKKLSRRKSSKIVSTTRDAILNLLAEKLSVVRDLDEKLICHCCMPDHEDRNPSAWFNKSVLWYHCSGCNVHYSIRELALELDWEDIIDELEQNELEVSEEIRRINSHKVSADDLLKDTLTRQDLAIADSITTQVFEYFRAVHQKLTAKHEQYVSDLIHVLVGYRNHQKPVLVPLDMGGGKSTIIRYFLTEMVKSRDDFGAVVAVERVETGNDLMQKINSMVGRDVAFAMRGFDVMECKLNQADGSMLSSCLARSKPYLCEHRLNCRYYLQFDDQTKYPIVIISFKRLELELGNFIGKFGKFKREHLQFSRDLLLIDEKPPMIGVQEITQTEYERWLQYALIFFNSEYATELNRVLPIVTSLFSQEFQRRELIPSQDQAFSFSNDFWMAWRRNFSFTDDIFKLPRFIESLMKNGGHLSLHSGSQTTKLTTSWSNKFNMASDIQTVIFDGTADLDQSYKHEEYHLLDFGSLRTYEGLEFHICDFISGTKTALTDEKMVKALCREVESIANENPREQIFFPVFKKIEPVVVMELADLIVSGRVKVAHYGETRGSNDFRECSIVVIGGILHKGEDYYIAKARSVYDDLQEIEATNIGRVRRFHDDRIEQVKILDMLVDYSQEIKRTSQRDNSTEVKGKVFVFHTDNTLLKHIGIKFPKSRMYAWSPMTIVEEKIKSTSNNTNQQRLLVYLQNRKAAGDREIYYEEIRDHLNLDSKALTKLLGSVKMEMVIEPNYRVEIEGKKKKLVAKS</sequence>
<name>A0A223D0A8_9BACL</name>
<dbReference type="RefSeq" id="WP_094236437.1">
    <property type="nucleotide sequence ID" value="NZ_CP022657.1"/>
</dbReference>
<gene>
    <name evidence="1" type="ORF">CIG75_09475</name>
</gene>
<protein>
    <submittedName>
        <fullName evidence="1">Uncharacterized protein</fullName>
    </submittedName>
</protein>
<dbReference type="SUPFAM" id="SSF57783">
    <property type="entry name" value="Zinc beta-ribbon"/>
    <property type="match status" value="1"/>
</dbReference>
<reference evidence="1 2" key="1">
    <citation type="journal article" date="2015" name="Int. J. Syst. Evol. Microbiol.">
        <title>Tumebacillus algifaecis sp. nov., isolated from decomposing algal scum.</title>
        <authorList>
            <person name="Wu Y.F."/>
            <person name="Zhang B."/>
            <person name="Xing P."/>
            <person name="Wu Q.L."/>
            <person name="Liu S.J."/>
        </authorList>
    </citation>
    <scope>NUCLEOTIDE SEQUENCE [LARGE SCALE GENOMIC DNA]</scope>
    <source>
        <strain evidence="1 2">THMBR28</strain>
    </source>
</reference>